<dbReference type="Gene3D" id="3.40.50.1110">
    <property type="entry name" value="SGNH hydrolase"/>
    <property type="match status" value="1"/>
</dbReference>
<protein>
    <submittedName>
        <fullName evidence="3">Arylesterase</fullName>
    </submittedName>
</protein>
<comment type="caution">
    <text evidence="3">The sequence shown here is derived from an EMBL/GenBank/DDBJ whole genome shotgun (WGS) entry which is preliminary data.</text>
</comment>
<dbReference type="Pfam" id="PF13472">
    <property type="entry name" value="Lipase_GDSL_2"/>
    <property type="match status" value="1"/>
</dbReference>
<evidence type="ECO:0000259" key="2">
    <source>
        <dbReference type="Pfam" id="PF13472"/>
    </source>
</evidence>
<accession>A0A5C8KMV0</accession>
<sequence>MVWRVLVVFAMWGALAAAVAGAPQRPVLIVGDSLSAAYNMPEAAGWVSLLEDRLAEATATPPKVINASISGETTAGGLSRLPALLETHQPGVVVIELGGNDGLRGLAPGQVRDNLDRMIALGGEAGAKVVLVGIDIPPNYGAAYRERFRAVFSDLAQTHSVALLPFFLEGVALEAGMMQSDGIHPTAAAQPRLLENIWPLLAEVLELEAEVEVTGS</sequence>
<organism evidence="3 4">
    <name type="scientific">Alkalisalibacterium limincola</name>
    <dbReference type="NCBI Taxonomy" id="2699169"/>
    <lineage>
        <taxon>Bacteria</taxon>
        <taxon>Pseudomonadati</taxon>
        <taxon>Pseudomonadota</taxon>
        <taxon>Gammaproteobacteria</taxon>
        <taxon>Lysobacterales</taxon>
        <taxon>Lysobacteraceae</taxon>
        <taxon>Alkalisalibacterium</taxon>
    </lineage>
</organism>
<reference evidence="3 4" key="1">
    <citation type="submission" date="2019-08" db="EMBL/GenBank/DDBJ databases">
        <authorList>
            <person name="Karlyshev A.V."/>
        </authorList>
    </citation>
    <scope>NUCLEOTIDE SEQUENCE [LARGE SCALE GENOMIC DNA]</scope>
    <source>
        <strain evidence="3 4">Alg18-2.2</strain>
    </source>
</reference>
<feature type="signal peptide" evidence="1">
    <location>
        <begin position="1"/>
        <end position="16"/>
    </location>
</feature>
<feature type="chain" id="PRO_5022852333" evidence="1">
    <location>
        <begin position="17"/>
        <end position="216"/>
    </location>
</feature>
<dbReference type="SUPFAM" id="SSF52266">
    <property type="entry name" value="SGNH hydrolase"/>
    <property type="match status" value="1"/>
</dbReference>
<dbReference type="AlphaFoldDB" id="A0A5C8KMV0"/>
<dbReference type="EMBL" id="VRTS01000009">
    <property type="protein sequence ID" value="TXK60569.1"/>
    <property type="molecule type" value="Genomic_DNA"/>
</dbReference>
<evidence type="ECO:0000313" key="3">
    <source>
        <dbReference type="EMBL" id="TXK60569.1"/>
    </source>
</evidence>
<gene>
    <name evidence="3" type="ORF">FU658_12410</name>
</gene>
<evidence type="ECO:0000313" key="4">
    <source>
        <dbReference type="Proteomes" id="UP000321248"/>
    </source>
</evidence>
<name>A0A5C8KMV0_9GAMM</name>
<dbReference type="GO" id="GO:0004622">
    <property type="term" value="F:phosphatidylcholine lysophospholipase activity"/>
    <property type="evidence" value="ECO:0007669"/>
    <property type="project" value="TreeGrafter"/>
</dbReference>
<dbReference type="CDD" id="cd01822">
    <property type="entry name" value="Lysophospholipase_L1_like"/>
    <property type="match status" value="1"/>
</dbReference>
<dbReference type="InterPro" id="IPR036514">
    <property type="entry name" value="SGNH_hydro_sf"/>
</dbReference>
<keyword evidence="1" id="KW-0732">Signal</keyword>
<dbReference type="InterPro" id="IPR051532">
    <property type="entry name" value="Ester_Hydrolysis_Enzymes"/>
</dbReference>
<proteinExistence type="predicted"/>
<dbReference type="OrthoDB" id="9786188at2"/>
<dbReference type="PANTHER" id="PTHR30383">
    <property type="entry name" value="THIOESTERASE 1/PROTEASE 1/LYSOPHOSPHOLIPASE L1"/>
    <property type="match status" value="1"/>
</dbReference>
<dbReference type="InterPro" id="IPR013830">
    <property type="entry name" value="SGNH_hydro"/>
</dbReference>
<feature type="domain" description="SGNH hydrolase-type esterase" evidence="2">
    <location>
        <begin position="30"/>
        <end position="189"/>
    </location>
</feature>
<dbReference type="PANTHER" id="PTHR30383:SF24">
    <property type="entry name" value="THIOESTERASE 1_PROTEASE 1_LYSOPHOSPHOLIPASE L1"/>
    <property type="match status" value="1"/>
</dbReference>
<evidence type="ECO:0000256" key="1">
    <source>
        <dbReference type="SAM" id="SignalP"/>
    </source>
</evidence>
<keyword evidence="4" id="KW-1185">Reference proteome</keyword>
<dbReference type="Proteomes" id="UP000321248">
    <property type="component" value="Unassembled WGS sequence"/>
</dbReference>